<sequence length="85" mass="8828">MSPYSQTQPRHSGEQQTSPTYIAAKATATNTHVAALSTNSISVWSHASPDQPSIPGLPTSTPSSPDQPATNMVTTKQATPKPAPS</sequence>
<name>A0A8S9A1B8_SORMA</name>
<accession>A0A8S9A1B8</accession>
<evidence type="ECO:0000313" key="2">
    <source>
        <dbReference type="EMBL" id="KAA8635983.1"/>
    </source>
</evidence>
<protein>
    <submittedName>
        <fullName evidence="2">Uncharacterized protein</fullName>
    </submittedName>
</protein>
<feature type="compositionally biased region" description="Polar residues" evidence="1">
    <location>
        <begin position="58"/>
        <end position="78"/>
    </location>
</feature>
<evidence type="ECO:0000256" key="1">
    <source>
        <dbReference type="SAM" id="MobiDB-lite"/>
    </source>
</evidence>
<comment type="caution">
    <text evidence="2">The sequence shown here is derived from an EMBL/GenBank/DDBJ whole genome shotgun (WGS) entry which is preliminary data.</text>
</comment>
<feature type="region of interest" description="Disordered" evidence="1">
    <location>
        <begin position="44"/>
        <end position="85"/>
    </location>
</feature>
<gene>
    <name evidence="2" type="ORF">SMACR_03213</name>
</gene>
<proteinExistence type="predicted"/>
<feature type="compositionally biased region" description="Polar residues" evidence="1">
    <location>
        <begin position="1"/>
        <end position="20"/>
    </location>
</feature>
<dbReference type="AlphaFoldDB" id="A0A8S9A1B8"/>
<reference evidence="2 3" key="1">
    <citation type="submission" date="2017-07" db="EMBL/GenBank/DDBJ databases">
        <title>Genome sequence of the Sordaria macrospora wild type strain R19027.</title>
        <authorList>
            <person name="Nowrousian M."/>
            <person name="Teichert I."/>
            <person name="Kueck U."/>
        </authorList>
    </citation>
    <scope>NUCLEOTIDE SEQUENCE [LARGE SCALE GENOMIC DNA]</scope>
    <source>
        <strain evidence="2 3">R19027</strain>
        <tissue evidence="2">Mycelium</tissue>
    </source>
</reference>
<dbReference type="EMBL" id="NMPR01000007">
    <property type="protein sequence ID" value="KAA8635983.1"/>
    <property type="molecule type" value="Genomic_DNA"/>
</dbReference>
<evidence type="ECO:0000313" key="3">
    <source>
        <dbReference type="Proteomes" id="UP000433876"/>
    </source>
</evidence>
<organism evidence="2 3">
    <name type="scientific">Sordaria macrospora</name>
    <dbReference type="NCBI Taxonomy" id="5147"/>
    <lineage>
        <taxon>Eukaryota</taxon>
        <taxon>Fungi</taxon>
        <taxon>Dikarya</taxon>
        <taxon>Ascomycota</taxon>
        <taxon>Pezizomycotina</taxon>
        <taxon>Sordariomycetes</taxon>
        <taxon>Sordariomycetidae</taxon>
        <taxon>Sordariales</taxon>
        <taxon>Sordariaceae</taxon>
        <taxon>Sordaria</taxon>
    </lineage>
</organism>
<feature type="region of interest" description="Disordered" evidence="1">
    <location>
        <begin position="1"/>
        <end position="21"/>
    </location>
</feature>
<dbReference type="Proteomes" id="UP000433876">
    <property type="component" value="Unassembled WGS sequence"/>
</dbReference>